<keyword evidence="1" id="KW-0812">Transmembrane</keyword>
<evidence type="ECO:0000256" key="1">
    <source>
        <dbReference type="SAM" id="Phobius"/>
    </source>
</evidence>
<proteinExistence type="predicted"/>
<organism evidence="3 4">
    <name type="scientific">Aquamicrobium soli</name>
    <dbReference type="NCBI Taxonomy" id="1811518"/>
    <lineage>
        <taxon>Bacteria</taxon>
        <taxon>Pseudomonadati</taxon>
        <taxon>Pseudomonadota</taxon>
        <taxon>Alphaproteobacteria</taxon>
        <taxon>Hyphomicrobiales</taxon>
        <taxon>Phyllobacteriaceae</taxon>
        <taxon>Aquamicrobium</taxon>
    </lineage>
</organism>
<dbReference type="Pfam" id="PF01757">
    <property type="entry name" value="Acyl_transf_3"/>
    <property type="match status" value="1"/>
</dbReference>
<feature type="transmembrane region" description="Helical" evidence="1">
    <location>
        <begin position="74"/>
        <end position="94"/>
    </location>
</feature>
<feature type="transmembrane region" description="Helical" evidence="1">
    <location>
        <begin position="30"/>
        <end position="53"/>
    </location>
</feature>
<feature type="domain" description="Acyltransferase 3" evidence="2">
    <location>
        <begin position="5"/>
        <end position="308"/>
    </location>
</feature>
<dbReference type="PANTHER" id="PTHR23028">
    <property type="entry name" value="ACETYLTRANSFERASE"/>
    <property type="match status" value="1"/>
</dbReference>
<dbReference type="PANTHER" id="PTHR23028:SF53">
    <property type="entry name" value="ACYL_TRANSF_3 DOMAIN-CONTAINING PROTEIN"/>
    <property type="match status" value="1"/>
</dbReference>
<name>A0ABV7KCW9_9HYPH</name>
<dbReference type="Proteomes" id="UP001595583">
    <property type="component" value="Unassembled WGS sequence"/>
</dbReference>
<dbReference type="RefSeq" id="WP_378220088.1">
    <property type="nucleotide sequence ID" value="NZ_JBHRTK010000010.1"/>
</dbReference>
<dbReference type="GO" id="GO:0016746">
    <property type="term" value="F:acyltransferase activity"/>
    <property type="evidence" value="ECO:0007669"/>
    <property type="project" value="UniProtKB-KW"/>
</dbReference>
<sequence length="341" mass="36812">MKRLYAIQYLRAVAALGVVVFHAAERTGTHFAIGAAGVDVFFVISGFIMWVLAGTRTTTPAAFLRERIERIVPLYWIVTGVMILGALLALFPNLRLTPGYVLSSLFFIPSRSPGTGDIWPVLVQGWTLNYEMFFYLLFAGSLFLPSRWRLPALTTLFLSLVAAGRLLTPETPLLRTWTDPLLLEFLLGMALGRLWLHGTMVPPALGGVLIVLAVAGFAFVGITYRGFTPFVLGPLAAALVLGVLAFEKTEKVARLPLAAYLGDASYSIYLWHTLAISVVAKAGPMLALPPALTFAAAVLGGTAIGIAVHEVVEKPIAAFMKARRQRQRPAALPGRATTPAP</sequence>
<dbReference type="EMBL" id="JBHRTK010000010">
    <property type="protein sequence ID" value="MFC3206273.1"/>
    <property type="molecule type" value="Genomic_DNA"/>
</dbReference>
<feature type="transmembrane region" description="Helical" evidence="1">
    <location>
        <begin position="258"/>
        <end position="280"/>
    </location>
</feature>
<gene>
    <name evidence="3" type="ORF">ACFOHJ_08635</name>
</gene>
<keyword evidence="3" id="KW-0808">Transferase</keyword>
<feature type="transmembrane region" description="Helical" evidence="1">
    <location>
        <begin position="118"/>
        <end position="138"/>
    </location>
</feature>
<dbReference type="EC" id="2.3.-.-" evidence="3"/>
<comment type="caution">
    <text evidence="3">The sequence shown here is derived from an EMBL/GenBank/DDBJ whole genome shotgun (WGS) entry which is preliminary data.</text>
</comment>
<accession>A0ABV7KCW9</accession>
<reference evidence="4" key="1">
    <citation type="journal article" date="2019" name="Int. J. Syst. Evol. Microbiol.">
        <title>The Global Catalogue of Microorganisms (GCM) 10K type strain sequencing project: providing services to taxonomists for standard genome sequencing and annotation.</title>
        <authorList>
            <consortium name="The Broad Institute Genomics Platform"/>
            <consortium name="The Broad Institute Genome Sequencing Center for Infectious Disease"/>
            <person name="Wu L."/>
            <person name="Ma J."/>
        </authorList>
    </citation>
    <scope>NUCLEOTIDE SEQUENCE [LARGE SCALE GENOMIC DNA]</scope>
    <source>
        <strain evidence="4">KCTC 52165</strain>
    </source>
</reference>
<keyword evidence="1" id="KW-1133">Transmembrane helix</keyword>
<keyword evidence="4" id="KW-1185">Reference proteome</keyword>
<dbReference type="InterPro" id="IPR002656">
    <property type="entry name" value="Acyl_transf_3_dom"/>
</dbReference>
<protein>
    <submittedName>
        <fullName evidence="3">Acyltransferase family protein</fullName>
        <ecNumber evidence="3">2.3.-.-</ecNumber>
    </submittedName>
</protein>
<feature type="transmembrane region" description="Helical" evidence="1">
    <location>
        <begin position="7"/>
        <end position="24"/>
    </location>
</feature>
<dbReference type="InterPro" id="IPR050879">
    <property type="entry name" value="Acyltransferase_3"/>
</dbReference>
<evidence type="ECO:0000259" key="2">
    <source>
        <dbReference type="Pfam" id="PF01757"/>
    </source>
</evidence>
<keyword evidence="3" id="KW-0012">Acyltransferase</keyword>
<evidence type="ECO:0000313" key="3">
    <source>
        <dbReference type="EMBL" id="MFC3206273.1"/>
    </source>
</evidence>
<evidence type="ECO:0000313" key="4">
    <source>
        <dbReference type="Proteomes" id="UP001595583"/>
    </source>
</evidence>
<feature type="transmembrane region" description="Helical" evidence="1">
    <location>
        <begin position="230"/>
        <end position="246"/>
    </location>
</feature>
<keyword evidence="1" id="KW-0472">Membrane</keyword>
<feature type="transmembrane region" description="Helical" evidence="1">
    <location>
        <begin position="203"/>
        <end position="224"/>
    </location>
</feature>
<feature type="transmembrane region" description="Helical" evidence="1">
    <location>
        <begin position="292"/>
        <end position="312"/>
    </location>
</feature>